<dbReference type="EMBL" id="BKCJ010973984">
    <property type="protein sequence ID" value="GFC57526.1"/>
    <property type="molecule type" value="Genomic_DNA"/>
</dbReference>
<comment type="caution">
    <text evidence="2">The sequence shown here is derived from an EMBL/GenBank/DDBJ whole genome shotgun (WGS) entry which is preliminary data.</text>
</comment>
<feature type="region of interest" description="Disordered" evidence="1">
    <location>
        <begin position="66"/>
        <end position="103"/>
    </location>
</feature>
<evidence type="ECO:0000256" key="1">
    <source>
        <dbReference type="SAM" id="MobiDB-lite"/>
    </source>
</evidence>
<organism evidence="2">
    <name type="scientific">Tanacetum cinerariifolium</name>
    <name type="common">Dalmatian daisy</name>
    <name type="synonym">Chrysanthemum cinerariifolium</name>
    <dbReference type="NCBI Taxonomy" id="118510"/>
    <lineage>
        <taxon>Eukaryota</taxon>
        <taxon>Viridiplantae</taxon>
        <taxon>Streptophyta</taxon>
        <taxon>Embryophyta</taxon>
        <taxon>Tracheophyta</taxon>
        <taxon>Spermatophyta</taxon>
        <taxon>Magnoliopsida</taxon>
        <taxon>eudicotyledons</taxon>
        <taxon>Gunneridae</taxon>
        <taxon>Pentapetalae</taxon>
        <taxon>asterids</taxon>
        <taxon>campanulids</taxon>
        <taxon>Asterales</taxon>
        <taxon>Asteraceae</taxon>
        <taxon>Asteroideae</taxon>
        <taxon>Anthemideae</taxon>
        <taxon>Anthemidinae</taxon>
        <taxon>Tanacetum</taxon>
    </lineage>
</organism>
<accession>A0A699Q563</accession>
<name>A0A699Q563_TANCI</name>
<protein>
    <submittedName>
        <fullName evidence="2">Uncharacterized protein</fullName>
    </submittedName>
</protein>
<feature type="compositionally biased region" description="Basic and acidic residues" evidence="1">
    <location>
        <begin position="81"/>
        <end position="103"/>
    </location>
</feature>
<sequence>ESTAGLSRVHSRPSPQPSCSSRHSSRDTAEDVAPSRGGDGRGEDRPLHTMYAAVAWVALLTEQRQTKAQFGRQGRGQAEYPRQDPEPLLKGNHGYERPHPDPV</sequence>
<dbReference type="AlphaFoldDB" id="A0A699Q563"/>
<feature type="non-terminal residue" evidence="2">
    <location>
        <position position="1"/>
    </location>
</feature>
<gene>
    <name evidence="2" type="ORF">Tci_829496</name>
</gene>
<feature type="region of interest" description="Disordered" evidence="1">
    <location>
        <begin position="1"/>
        <end position="46"/>
    </location>
</feature>
<evidence type="ECO:0000313" key="2">
    <source>
        <dbReference type="EMBL" id="GFC57526.1"/>
    </source>
</evidence>
<proteinExistence type="predicted"/>
<reference evidence="2" key="1">
    <citation type="journal article" date="2019" name="Sci. Rep.">
        <title>Draft genome of Tanacetum cinerariifolium, the natural source of mosquito coil.</title>
        <authorList>
            <person name="Yamashiro T."/>
            <person name="Shiraishi A."/>
            <person name="Satake H."/>
            <person name="Nakayama K."/>
        </authorList>
    </citation>
    <scope>NUCLEOTIDE SEQUENCE</scope>
</reference>